<dbReference type="EMBL" id="CP071869">
    <property type="protein sequence ID" value="QTE23491.1"/>
    <property type="molecule type" value="Genomic_DNA"/>
</dbReference>
<accession>A0A975H7G4</accession>
<dbReference type="Proteomes" id="UP000663920">
    <property type="component" value="Chromosome"/>
</dbReference>
<dbReference type="RefSeq" id="WP_208079498.1">
    <property type="nucleotide sequence ID" value="NZ_CP071869.1"/>
</dbReference>
<sequence>MIVFLLPIAVNSVHDFLEHEHKVCISKVESHVHKKDIDCNLHLLKQGNTFLVEHNFEVLLNTVQLEVNFPQYNFKRNHLQLSFSLRGPPSVI</sequence>
<dbReference type="AlphaFoldDB" id="A0A975H7G4"/>
<gene>
    <name evidence="1" type="ORF">J3359_04205</name>
</gene>
<keyword evidence="2" id="KW-1185">Reference proteome</keyword>
<dbReference type="KEGG" id="pcea:J3359_04205"/>
<protein>
    <submittedName>
        <fullName evidence="1">Uncharacterized protein</fullName>
    </submittedName>
</protein>
<organism evidence="1 2">
    <name type="scientific">Polaribacter cellanae</name>
    <dbReference type="NCBI Taxonomy" id="2818493"/>
    <lineage>
        <taxon>Bacteria</taxon>
        <taxon>Pseudomonadati</taxon>
        <taxon>Bacteroidota</taxon>
        <taxon>Flavobacteriia</taxon>
        <taxon>Flavobacteriales</taxon>
        <taxon>Flavobacteriaceae</taxon>
    </lineage>
</organism>
<evidence type="ECO:0000313" key="2">
    <source>
        <dbReference type="Proteomes" id="UP000663920"/>
    </source>
</evidence>
<name>A0A975H7G4_9FLAO</name>
<evidence type="ECO:0000313" key="1">
    <source>
        <dbReference type="EMBL" id="QTE23491.1"/>
    </source>
</evidence>
<reference evidence="1 2" key="1">
    <citation type="submission" date="2021-03" db="EMBL/GenBank/DDBJ databases">
        <title>Complete genome of Polaribacter_sp.SM13.</title>
        <authorList>
            <person name="Jeong S.W."/>
            <person name="Bae J.W."/>
        </authorList>
    </citation>
    <scope>NUCLEOTIDE SEQUENCE [LARGE SCALE GENOMIC DNA]</scope>
    <source>
        <strain evidence="1 2">SM13</strain>
    </source>
</reference>
<proteinExistence type="predicted"/>